<accession>A0A3Q0H7F5</accession>
<reference evidence="3" key="1">
    <citation type="submission" date="2025-08" db="UniProtKB">
        <authorList>
            <consortium name="RefSeq"/>
        </authorList>
    </citation>
    <scope>IDENTIFICATION</scope>
</reference>
<dbReference type="KEGG" id="asn:112551163"/>
<protein>
    <submittedName>
        <fullName evidence="3">Circumsporozoite protein-like</fullName>
    </submittedName>
</protein>
<evidence type="ECO:0000256" key="1">
    <source>
        <dbReference type="SAM" id="MobiDB-lite"/>
    </source>
</evidence>
<keyword evidence="2" id="KW-1185">Reference proteome</keyword>
<feature type="region of interest" description="Disordered" evidence="1">
    <location>
        <begin position="58"/>
        <end position="77"/>
    </location>
</feature>
<dbReference type="AlphaFoldDB" id="A0A3Q0H7F5"/>
<feature type="region of interest" description="Disordered" evidence="1">
    <location>
        <begin position="175"/>
        <end position="244"/>
    </location>
</feature>
<evidence type="ECO:0000313" key="3">
    <source>
        <dbReference type="RefSeq" id="XP_025066355.1"/>
    </source>
</evidence>
<feature type="region of interest" description="Disordered" evidence="1">
    <location>
        <begin position="88"/>
        <end position="128"/>
    </location>
</feature>
<organism evidence="2 3">
    <name type="scientific">Alligator sinensis</name>
    <name type="common">Chinese alligator</name>
    <dbReference type="NCBI Taxonomy" id="38654"/>
    <lineage>
        <taxon>Eukaryota</taxon>
        <taxon>Metazoa</taxon>
        <taxon>Chordata</taxon>
        <taxon>Craniata</taxon>
        <taxon>Vertebrata</taxon>
        <taxon>Euteleostomi</taxon>
        <taxon>Archelosauria</taxon>
        <taxon>Archosauria</taxon>
        <taxon>Crocodylia</taxon>
        <taxon>Alligatoridae</taxon>
        <taxon>Alligatorinae</taxon>
        <taxon>Alligator</taxon>
    </lineage>
</organism>
<gene>
    <name evidence="3" type="primary">LOC112551163</name>
</gene>
<dbReference type="InParanoid" id="A0A3Q0H7F5"/>
<dbReference type="RefSeq" id="XP_025066355.1">
    <property type="nucleotide sequence ID" value="XM_025210570.1"/>
</dbReference>
<sequence length="244" mass="25075">MGMGMVVSNWMRRIQQRIWWQGCQVAECEASGKPGEARTLRTPVRVISRAFIRLWQSSGGGGRLPEKTKNGPAEAAGRLVRRDQGSELWHEGDQPPHSAAARARGGARAGSEKAGNRTGISAGGGTGSDAVGGTGEKAGYIVGSRAGGGTRGIWSNKAREEIDCVAGSRAGEGTGTILSSRAGGGTGCTAGRRASEGTGRIPGSRAGEGTGCFVSSRAGGETSSRIKEGAEAEGLGWRPWQTAH</sequence>
<dbReference type="Proteomes" id="UP000189705">
    <property type="component" value="Unplaced"/>
</dbReference>
<name>A0A3Q0H7F5_ALLSI</name>
<dbReference type="GeneID" id="112551163"/>
<proteinExistence type="predicted"/>
<evidence type="ECO:0000313" key="2">
    <source>
        <dbReference type="Proteomes" id="UP000189705"/>
    </source>
</evidence>